<protein>
    <submittedName>
        <fullName evidence="2">Sporulation initiation inhibitor protein Soj</fullName>
    </submittedName>
</protein>
<evidence type="ECO:0000313" key="3">
    <source>
        <dbReference type="Proteomes" id="UP000772151"/>
    </source>
</evidence>
<evidence type="ECO:0000259" key="1">
    <source>
        <dbReference type="Pfam" id="PF13614"/>
    </source>
</evidence>
<reference evidence="2" key="1">
    <citation type="submission" date="2019-04" db="EMBL/GenBank/DDBJ databases">
        <title>Evolution of Biomass-Degrading Anaerobic Consortia Revealed by Metagenomics.</title>
        <authorList>
            <person name="Peng X."/>
        </authorList>
    </citation>
    <scope>NUCLEOTIDE SEQUENCE</scope>
    <source>
        <strain evidence="2">SIG242</strain>
    </source>
</reference>
<feature type="domain" description="AAA" evidence="1">
    <location>
        <begin position="1"/>
        <end position="177"/>
    </location>
</feature>
<dbReference type="PANTHER" id="PTHR13696:SF99">
    <property type="entry name" value="COBYRINIC ACID AC-DIAMIDE SYNTHASE"/>
    <property type="match status" value="1"/>
</dbReference>
<dbReference type="AlphaFoldDB" id="A0A927WHU6"/>
<dbReference type="Proteomes" id="UP000772151">
    <property type="component" value="Unassembled WGS sequence"/>
</dbReference>
<dbReference type="SUPFAM" id="SSF52540">
    <property type="entry name" value="P-loop containing nucleoside triphosphate hydrolases"/>
    <property type="match status" value="1"/>
</dbReference>
<dbReference type="PANTHER" id="PTHR13696">
    <property type="entry name" value="P-LOOP CONTAINING NUCLEOSIDE TRIPHOSPHATE HYDROLASE"/>
    <property type="match status" value="1"/>
</dbReference>
<dbReference type="Pfam" id="PF13614">
    <property type="entry name" value="AAA_31"/>
    <property type="match status" value="1"/>
</dbReference>
<comment type="caution">
    <text evidence="2">The sequence shown here is derived from an EMBL/GenBank/DDBJ whole genome shotgun (WGS) entry which is preliminary data.</text>
</comment>
<dbReference type="InterPro" id="IPR025669">
    <property type="entry name" value="AAA_dom"/>
</dbReference>
<name>A0A927WHU6_SELRU</name>
<proteinExistence type="predicted"/>
<dbReference type="EMBL" id="SVCA01000003">
    <property type="protein sequence ID" value="MBE6084721.1"/>
    <property type="molecule type" value="Genomic_DNA"/>
</dbReference>
<dbReference type="Gene3D" id="3.40.50.300">
    <property type="entry name" value="P-loop containing nucleotide triphosphate hydrolases"/>
    <property type="match status" value="1"/>
</dbReference>
<dbReference type="RefSeq" id="WP_303668794.1">
    <property type="nucleotide sequence ID" value="NZ_SVCA01000003.1"/>
</dbReference>
<accession>A0A927WHU6</accession>
<dbReference type="InterPro" id="IPR050678">
    <property type="entry name" value="DNA_Partitioning_ATPase"/>
</dbReference>
<evidence type="ECO:0000313" key="2">
    <source>
        <dbReference type="EMBL" id="MBE6084721.1"/>
    </source>
</evidence>
<organism evidence="2 3">
    <name type="scientific">Selenomonas ruminantium</name>
    <dbReference type="NCBI Taxonomy" id="971"/>
    <lineage>
        <taxon>Bacteria</taxon>
        <taxon>Bacillati</taxon>
        <taxon>Bacillota</taxon>
        <taxon>Negativicutes</taxon>
        <taxon>Selenomonadales</taxon>
        <taxon>Selenomonadaceae</taxon>
        <taxon>Selenomonas</taxon>
    </lineage>
</organism>
<gene>
    <name evidence="2" type="ORF">E7203_04525</name>
</gene>
<dbReference type="CDD" id="cd02042">
    <property type="entry name" value="ParAB_family"/>
    <property type="match status" value="1"/>
</dbReference>
<dbReference type="InterPro" id="IPR027417">
    <property type="entry name" value="P-loop_NTPase"/>
</dbReference>
<sequence>MRTLGFINWKGGVGKTCTAFNTAYLFAQSGLKVLVIDADKQGNISYWFDADQGGLTFSDILLDERDAKEVIQHTRYENIDIIPSDASLIQANYEVLKNTSKAQHDILQRSLESVKDSYHICIVDNPPDSNIPVLNCLMIMDDIIAVTLPNRFSLAGIEQLQEELDNYNKALGTSMKIRGVLINQYTSECSEVWNELSAKYNMFPTVRGGKNTQKWLDKVVNNRKAIFELCPSAGYARDIKRFGTKLGEVIQADMTGKEVLW</sequence>